<dbReference type="VEuPathDB" id="TriTrypDB:Lsey_0021_0550"/>
<gene>
    <name evidence="2" type="ORF">ABL78_1354</name>
</gene>
<proteinExistence type="predicted"/>
<dbReference type="OMA" id="IHICREF"/>
<feature type="compositionally biased region" description="Polar residues" evidence="1">
    <location>
        <begin position="485"/>
        <end position="494"/>
    </location>
</feature>
<evidence type="ECO:0000256" key="1">
    <source>
        <dbReference type="SAM" id="MobiDB-lite"/>
    </source>
</evidence>
<protein>
    <recommendedName>
        <fullName evidence="4">C3H1-type domain-containing protein</fullName>
    </recommendedName>
</protein>
<dbReference type="InterPro" id="IPR053125">
    <property type="entry name" value="RNA-bd_mRNA_stabilization_reg"/>
</dbReference>
<feature type="region of interest" description="Disordered" evidence="1">
    <location>
        <begin position="404"/>
        <end position="431"/>
    </location>
</feature>
<feature type="region of interest" description="Disordered" evidence="1">
    <location>
        <begin position="450"/>
        <end position="494"/>
    </location>
</feature>
<evidence type="ECO:0000313" key="3">
    <source>
        <dbReference type="Proteomes" id="UP000038009"/>
    </source>
</evidence>
<dbReference type="EMBL" id="LJSK01000021">
    <property type="protein sequence ID" value="KPI89586.1"/>
    <property type="molecule type" value="Genomic_DNA"/>
</dbReference>
<reference evidence="2 3" key="1">
    <citation type="journal article" date="2015" name="PLoS Pathog.">
        <title>Leptomonas seymouri: Adaptations to the Dixenous Life Cycle Analyzed by Genome Sequencing, Transcriptome Profiling and Co-infection with Leishmania donovani.</title>
        <authorList>
            <person name="Kraeva N."/>
            <person name="Butenko A."/>
            <person name="Hlavacova J."/>
            <person name="Kostygov A."/>
            <person name="Myskova J."/>
            <person name="Grybchuk D."/>
            <person name="Lestinova T."/>
            <person name="Votypka J."/>
            <person name="Volf P."/>
            <person name="Opperdoes F."/>
            <person name="Flegontov P."/>
            <person name="Lukes J."/>
            <person name="Yurchenko V."/>
        </authorList>
    </citation>
    <scope>NUCLEOTIDE SEQUENCE [LARGE SCALE GENOMIC DNA]</scope>
    <source>
        <strain evidence="2 3">ATCC 30220</strain>
    </source>
</reference>
<feature type="region of interest" description="Disordered" evidence="1">
    <location>
        <begin position="1"/>
        <end position="26"/>
    </location>
</feature>
<name>A0A0N0P864_LEPSE</name>
<dbReference type="Proteomes" id="UP000038009">
    <property type="component" value="Unassembled WGS sequence"/>
</dbReference>
<sequence>MSTLTQASERVSCAVPHSATHEKSGDIPLAVTNHISSVYTVLDEGNKAATTDMSDEKHSSSSSFDDKKGEDKWIWVLDPMTRKLRVPLNMLVPTHATSTPGTVPSLCIAFLEGRCRHAWCRQAHVLPSAIPQLRYEALSAPTCCHFHHDPQDISMLTDHFKFVRIIGSGGNNELIPTDRIACTVGLRRYLVHNTPKKPTDTSTAASEHKTEGFDKDGILDLPARFICRLHLAHRCRYLDDCNNIHICREFEVRLQPPPQALSSLNSVTTSTRTVNIGDTCYTVTPLAVGDVSDDDFNAIVEAQKINHRNAGTPASTAFLNTALQLDSAIVGSEGSSPLIYSGSGGASVFPASPDYRMTQRTPNGSLTAHAGQSPAFTYVESPMQQLQNFSDHLRIYDVRPKPQTETAASSCTNSPALNPNSAEKAGAGKLPPPKYADCLSPSASMNRSVGLSAGGCLSNSTDGGVSGGTSGANTPLEDGGYVPFSSRTAVSLKK</sequence>
<evidence type="ECO:0008006" key="4">
    <source>
        <dbReference type="Google" id="ProtNLM"/>
    </source>
</evidence>
<evidence type="ECO:0000313" key="2">
    <source>
        <dbReference type="EMBL" id="KPI89586.1"/>
    </source>
</evidence>
<comment type="caution">
    <text evidence="2">The sequence shown here is derived from an EMBL/GenBank/DDBJ whole genome shotgun (WGS) entry which is preliminary data.</text>
</comment>
<dbReference type="AlphaFoldDB" id="A0A0N0P864"/>
<accession>A0A0N0P864</accession>
<keyword evidence="3" id="KW-1185">Reference proteome</keyword>
<dbReference type="PANTHER" id="PTHR37035">
    <property type="entry name" value="C3H1-TYPE DOMAIN-CONTAINING PROTEIN-RELATED"/>
    <property type="match status" value="1"/>
</dbReference>
<dbReference type="OrthoDB" id="270661at2759"/>
<feature type="compositionally biased region" description="Polar residues" evidence="1">
    <location>
        <begin position="404"/>
        <end position="421"/>
    </location>
</feature>
<dbReference type="PANTHER" id="PTHR37035:SF4">
    <property type="entry name" value="C3H1-TYPE DOMAIN-CONTAINING PROTEIN"/>
    <property type="match status" value="1"/>
</dbReference>
<organism evidence="2 3">
    <name type="scientific">Leptomonas seymouri</name>
    <dbReference type="NCBI Taxonomy" id="5684"/>
    <lineage>
        <taxon>Eukaryota</taxon>
        <taxon>Discoba</taxon>
        <taxon>Euglenozoa</taxon>
        <taxon>Kinetoplastea</taxon>
        <taxon>Metakinetoplastina</taxon>
        <taxon>Trypanosomatida</taxon>
        <taxon>Trypanosomatidae</taxon>
        <taxon>Leishmaniinae</taxon>
        <taxon>Leptomonas</taxon>
    </lineage>
</organism>